<accession>A0A285N8Z8</accession>
<evidence type="ECO:0000313" key="1">
    <source>
        <dbReference type="EMBL" id="SNZ05962.1"/>
    </source>
</evidence>
<organism evidence="1 2">
    <name type="scientific">Terribacillus aidingensis</name>
    <dbReference type="NCBI Taxonomy" id="586416"/>
    <lineage>
        <taxon>Bacteria</taxon>
        <taxon>Bacillati</taxon>
        <taxon>Bacillota</taxon>
        <taxon>Bacilli</taxon>
        <taxon>Bacillales</taxon>
        <taxon>Bacillaceae</taxon>
        <taxon>Terribacillus</taxon>
    </lineage>
</organism>
<gene>
    <name evidence="1" type="ORF">SAMN05421503_1084</name>
</gene>
<sequence>MAILAFRTGSVCETSSAYLRIFQAPERYAPGLFNVDKLLLPLHQELESMNMMKEENEYAFIQFNKNNHNCSNGSD</sequence>
<proteinExistence type="predicted"/>
<reference evidence="2" key="1">
    <citation type="submission" date="2017-09" db="EMBL/GenBank/DDBJ databases">
        <authorList>
            <person name="Varghese N."/>
            <person name="Submissions S."/>
        </authorList>
    </citation>
    <scope>NUCLEOTIDE SEQUENCE [LARGE SCALE GENOMIC DNA]</scope>
    <source>
        <strain evidence="2">CGMCC 1.8913</strain>
    </source>
</reference>
<dbReference type="EMBL" id="OBEK01000001">
    <property type="protein sequence ID" value="SNZ05962.1"/>
    <property type="molecule type" value="Genomic_DNA"/>
</dbReference>
<dbReference type="Proteomes" id="UP000219356">
    <property type="component" value="Unassembled WGS sequence"/>
</dbReference>
<evidence type="ECO:0000313" key="2">
    <source>
        <dbReference type="Proteomes" id="UP000219356"/>
    </source>
</evidence>
<keyword evidence="2" id="KW-1185">Reference proteome</keyword>
<dbReference type="AlphaFoldDB" id="A0A285N8Z8"/>
<protein>
    <submittedName>
        <fullName evidence="1">Uncharacterized protein</fullName>
    </submittedName>
</protein>
<name>A0A285N8Z8_9BACI</name>